<evidence type="ECO:0000313" key="3">
    <source>
        <dbReference type="EMBL" id="MBE9403901.1"/>
    </source>
</evidence>
<sequence length="445" mass="47394">MGSLLEDRSSSLEDMTARLGALINAVPWVGPDAMALRADWSFRIRPRLMDCQMRLREEGRSLRDHAEEQDRASDPAGDVADGGSGADGGRWADSGRGNGGVGGPDGLLRAASTPQITLAALSVPLDAASQGVVRVAGAIGDALGTAAESAVEGTGLITGAVGRARAVAQQVSDAIGTDSPLAFDGTGLVLEPPRTSGTITVDADHELAPGSAAKPFGLDADGAPIELAPNTRYEVGDHGTYYTDGDGRVVYVEATGGGGAMNPNLREVFPDANYHVNENVFYSTDELGRLDHMYVPEVELHPDTSRSQSIQSKIAERFDMTADGDTESIEFNAGHALARQFGGVREEINYTRQWDEVNQARSGVDDNIYAYESLMADGIEKHGHQYSYETRFNWGDEQPPGVGPDQGSAPWEYVPESYDVRITENGDVIADNTLPNYPDGATFDD</sequence>
<dbReference type="EMBL" id="JADEYR010000005">
    <property type="protein sequence ID" value="MBE9403901.1"/>
    <property type="molecule type" value="Genomic_DNA"/>
</dbReference>
<protein>
    <submittedName>
        <fullName evidence="3">DNA/RNA non-specific endonuclease</fullName>
    </submittedName>
</protein>
<gene>
    <name evidence="3" type="ORF">IOE58_06770</name>
</gene>
<feature type="region of interest" description="Disordered" evidence="1">
    <location>
        <begin position="61"/>
        <end position="106"/>
    </location>
</feature>
<keyword evidence="3" id="KW-0255">Endonuclease</keyword>
<evidence type="ECO:0000259" key="2">
    <source>
        <dbReference type="Pfam" id="PF13930"/>
    </source>
</evidence>
<dbReference type="Pfam" id="PF13930">
    <property type="entry name" value="Endonuclea_NS_2"/>
    <property type="match status" value="1"/>
</dbReference>
<reference evidence="3 4" key="1">
    <citation type="submission" date="2020-10" db="EMBL/GenBank/DDBJ databases">
        <title>Draft genome and description of Brachybacterium epidermidis sp nov.</title>
        <authorList>
            <person name="Boxberger M."/>
            <person name="La Scola B."/>
        </authorList>
    </citation>
    <scope>NUCLEOTIDE SEQUENCE [LARGE SCALE GENOMIC DNA]</scope>
    <source>
        <strain evidence="3 4">Marseille-Q2903</strain>
    </source>
</reference>
<feature type="compositionally biased region" description="Gly residues" evidence="1">
    <location>
        <begin position="96"/>
        <end position="105"/>
    </location>
</feature>
<dbReference type="Proteomes" id="UP000644727">
    <property type="component" value="Unassembled WGS sequence"/>
</dbReference>
<evidence type="ECO:0000313" key="4">
    <source>
        <dbReference type="Proteomes" id="UP000644727"/>
    </source>
</evidence>
<keyword evidence="3" id="KW-0540">Nuclease</keyword>
<feature type="compositionally biased region" description="Basic and acidic residues" evidence="1">
    <location>
        <begin position="61"/>
        <end position="73"/>
    </location>
</feature>
<name>A0ABR9W0E1_9MICO</name>
<comment type="caution">
    <text evidence="3">The sequence shown here is derived from an EMBL/GenBank/DDBJ whole genome shotgun (WGS) entry which is preliminary data.</text>
</comment>
<dbReference type="GO" id="GO:0004519">
    <property type="term" value="F:endonuclease activity"/>
    <property type="evidence" value="ECO:0007669"/>
    <property type="project" value="UniProtKB-KW"/>
</dbReference>
<feature type="domain" description="Type VII secretion system protein EssD-like" evidence="2">
    <location>
        <begin position="272"/>
        <end position="389"/>
    </location>
</feature>
<evidence type="ECO:0000256" key="1">
    <source>
        <dbReference type="SAM" id="MobiDB-lite"/>
    </source>
</evidence>
<keyword evidence="3" id="KW-0378">Hydrolase</keyword>
<proteinExistence type="predicted"/>
<accession>A0ABR9W0E1</accession>
<dbReference type="InterPro" id="IPR044927">
    <property type="entry name" value="Endonuclea_NS_2"/>
</dbReference>
<organism evidence="3 4">
    <name type="scientific">Brachybacterium epidermidis</name>
    <dbReference type="NCBI Taxonomy" id="2781983"/>
    <lineage>
        <taxon>Bacteria</taxon>
        <taxon>Bacillati</taxon>
        <taxon>Actinomycetota</taxon>
        <taxon>Actinomycetes</taxon>
        <taxon>Micrococcales</taxon>
        <taxon>Dermabacteraceae</taxon>
        <taxon>Brachybacterium</taxon>
    </lineage>
</organism>
<keyword evidence="4" id="KW-1185">Reference proteome</keyword>